<comment type="caution">
    <text evidence="1">The sequence shown here is derived from an EMBL/GenBank/DDBJ whole genome shotgun (WGS) entry which is preliminary data.</text>
</comment>
<sequence>MAAVAEIAGEQTAANTITTATITTTNNNDNNEKSNNKLESPKSDSEFNVQKLVDMFTKLNPLAKELFFSYYHQNGDDQNNNFANNNKHSANDNSPGGVWQVPSVVACCRLLCGLHFLLLWISRGEFFVLFRYVFLIVRGEGVPMVVEG</sequence>
<reference evidence="2" key="1">
    <citation type="journal article" date="2023" name="G3 (Bethesda)">
        <title>Genome assembly and association tests identify interacting loci associated with vigor, precocity, and sex in interspecific pistachio rootstocks.</title>
        <authorList>
            <person name="Palmer W."/>
            <person name="Jacygrad E."/>
            <person name="Sagayaradj S."/>
            <person name="Cavanaugh K."/>
            <person name="Han R."/>
            <person name="Bertier L."/>
            <person name="Beede B."/>
            <person name="Kafkas S."/>
            <person name="Golino D."/>
            <person name="Preece J."/>
            <person name="Michelmore R."/>
        </authorList>
    </citation>
    <scope>NUCLEOTIDE SEQUENCE [LARGE SCALE GENOMIC DNA]</scope>
</reference>
<proteinExistence type="predicted"/>
<organism evidence="1 2">
    <name type="scientific">Pistacia integerrima</name>
    <dbReference type="NCBI Taxonomy" id="434235"/>
    <lineage>
        <taxon>Eukaryota</taxon>
        <taxon>Viridiplantae</taxon>
        <taxon>Streptophyta</taxon>
        <taxon>Embryophyta</taxon>
        <taxon>Tracheophyta</taxon>
        <taxon>Spermatophyta</taxon>
        <taxon>Magnoliopsida</taxon>
        <taxon>eudicotyledons</taxon>
        <taxon>Gunneridae</taxon>
        <taxon>Pentapetalae</taxon>
        <taxon>rosids</taxon>
        <taxon>malvids</taxon>
        <taxon>Sapindales</taxon>
        <taxon>Anacardiaceae</taxon>
        <taxon>Pistacia</taxon>
    </lineage>
</organism>
<evidence type="ECO:0000313" key="1">
    <source>
        <dbReference type="EMBL" id="KAJ0013862.1"/>
    </source>
</evidence>
<keyword evidence="2" id="KW-1185">Reference proteome</keyword>
<evidence type="ECO:0000313" key="2">
    <source>
        <dbReference type="Proteomes" id="UP001163603"/>
    </source>
</evidence>
<dbReference type="EMBL" id="CM047748">
    <property type="protein sequence ID" value="KAJ0013862.1"/>
    <property type="molecule type" value="Genomic_DNA"/>
</dbReference>
<name>A0ACC0XA69_9ROSI</name>
<protein>
    <submittedName>
        <fullName evidence="1">Uncharacterized protein</fullName>
    </submittedName>
</protein>
<accession>A0ACC0XA69</accession>
<gene>
    <name evidence="1" type="ORF">Pint_20251</name>
</gene>
<dbReference type="Proteomes" id="UP001163603">
    <property type="component" value="Chromosome 13"/>
</dbReference>